<reference evidence="6" key="1">
    <citation type="submission" date="2016-10" db="EMBL/GenBank/DDBJ databases">
        <authorList>
            <person name="Varghese N."/>
            <person name="Submissions S."/>
        </authorList>
    </citation>
    <scope>NUCLEOTIDE SEQUENCE [LARGE SCALE GENOMIC DNA]</scope>
    <source>
        <strain evidence="6">DSM 43161</strain>
    </source>
</reference>
<dbReference type="Pfam" id="PF00534">
    <property type="entry name" value="Glycos_transf_1"/>
    <property type="match status" value="1"/>
</dbReference>
<dbReference type="SUPFAM" id="SSF53756">
    <property type="entry name" value="UDP-Glycosyltransferase/glycogen phosphorylase"/>
    <property type="match status" value="1"/>
</dbReference>
<evidence type="ECO:0000313" key="6">
    <source>
        <dbReference type="Proteomes" id="UP000183642"/>
    </source>
</evidence>
<keyword evidence="1" id="KW-0328">Glycosyltransferase</keyword>
<dbReference type="PANTHER" id="PTHR12526:SF595">
    <property type="entry name" value="BLL5217 PROTEIN"/>
    <property type="match status" value="1"/>
</dbReference>
<accession>A0A1I5EE03</accession>
<dbReference type="Proteomes" id="UP000183642">
    <property type="component" value="Unassembled WGS sequence"/>
</dbReference>
<dbReference type="Gene3D" id="3.40.50.2000">
    <property type="entry name" value="Glycogen Phosphorylase B"/>
    <property type="match status" value="2"/>
</dbReference>
<sequence>MDAGPWLPVPPVGYGGLENVVATLTTALRARGHTVVLAASGDSPLPVDGLVSAFPAGRFERLGSPYAQVVGDAHAHVLTVLDAVAAADAAGRPFDVVHTHLEVVGPGVLGAMGAVGPPVLATLHWDLRRNASFYERFDGRGRVFFAGVSDSQVARGPERLRRQTLAAVPLAVPVDGPPPLPAGERDDAVLVLARICALKGTDTAVRAAVAAGVPVVLAGPVGPFADRAALDAALATPGHPGTGHPDVAWFLEQVDPLLDGERARWVGSVAGEEKEGLLRRARALLTPVRWDEPGGTAVCEALAAGTPVVATARGCLPSLVEDGRTGLLADDEAGLASALRAVGGIDPAVCAAEARRRFAPDVMAAAYELLYAEAVRRTAQVPGRTGAPVRADSATATATRWVRSASA</sequence>
<dbReference type="InterPro" id="IPR028098">
    <property type="entry name" value="Glyco_trans_4-like_N"/>
</dbReference>
<dbReference type="InterPro" id="IPR001296">
    <property type="entry name" value="Glyco_trans_1"/>
</dbReference>
<evidence type="ECO:0000259" key="3">
    <source>
        <dbReference type="Pfam" id="PF00534"/>
    </source>
</evidence>
<feature type="domain" description="Glycosyl transferase family 1" evidence="3">
    <location>
        <begin position="185"/>
        <end position="332"/>
    </location>
</feature>
<feature type="domain" description="Glycosyltransferase subfamily 4-like N-terminal" evidence="4">
    <location>
        <begin position="14"/>
        <end position="133"/>
    </location>
</feature>
<evidence type="ECO:0000256" key="1">
    <source>
        <dbReference type="ARBA" id="ARBA00022676"/>
    </source>
</evidence>
<name>A0A1I5EE03_9ACTN</name>
<dbReference type="GO" id="GO:0016757">
    <property type="term" value="F:glycosyltransferase activity"/>
    <property type="evidence" value="ECO:0007669"/>
    <property type="project" value="UniProtKB-KW"/>
</dbReference>
<dbReference type="Pfam" id="PF13439">
    <property type="entry name" value="Glyco_transf_4"/>
    <property type="match status" value="1"/>
</dbReference>
<organism evidence="5 6">
    <name type="scientific">Geodermatophilus obscurus</name>
    <dbReference type="NCBI Taxonomy" id="1861"/>
    <lineage>
        <taxon>Bacteria</taxon>
        <taxon>Bacillati</taxon>
        <taxon>Actinomycetota</taxon>
        <taxon>Actinomycetes</taxon>
        <taxon>Geodermatophilales</taxon>
        <taxon>Geodermatophilaceae</taxon>
        <taxon>Geodermatophilus</taxon>
    </lineage>
</organism>
<dbReference type="EMBL" id="FOWE01000003">
    <property type="protein sequence ID" value="SFO09734.1"/>
    <property type="molecule type" value="Genomic_DNA"/>
</dbReference>
<dbReference type="OrthoDB" id="9809227at2"/>
<evidence type="ECO:0000256" key="2">
    <source>
        <dbReference type="ARBA" id="ARBA00022679"/>
    </source>
</evidence>
<gene>
    <name evidence="5" type="ORF">SAMN05660359_01368</name>
</gene>
<evidence type="ECO:0000259" key="4">
    <source>
        <dbReference type="Pfam" id="PF13439"/>
    </source>
</evidence>
<proteinExistence type="predicted"/>
<evidence type="ECO:0000313" key="5">
    <source>
        <dbReference type="EMBL" id="SFO09734.1"/>
    </source>
</evidence>
<keyword evidence="6" id="KW-1185">Reference proteome</keyword>
<keyword evidence="2 5" id="KW-0808">Transferase</keyword>
<protein>
    <submittedName>
        <fullName evidence="5">Glycosyltransferase involved in cell wall bisynthesis</fullName>
    </submittedName>
</protein>
<dbReference type="AlphaFoldDB" id="A0A1I5EE03"/>
<dbReference type="PANTHER" id="PTHR12526">
    <property type="entry name" value="GLYCOSYLTRANSFERASE"/>
    <property type="match status" value="1"/>
</dbReference>